<comment type="similarity">
    <text evidence="2 11">Belongs to the replication factor A protein 1 family.</text>
</comment>
<sequence length="584" mass="65263">MNGIEVDKPILQILGHKKLSSSNSGERYRLLVSDGKRVNSFTMLATQLNSMITDNVLTEFSICQINRYAISVVNNGGKQKRVMVILNIDMKVPGEQVGQKIGNPTNAEADGDSKSTTQPGQSAQTVAQQQSTLMPKHNVQQASTSDITTTPIVALSPYHNRWVIKARVVSKSGIRTWSNSRGEGKLFSMDLIDESGEIRCTAFRDQCDKFYDMLEVDKVYYISKAILKSANKQFNNLKNDYEMTLTGDSEIIPCHDAGNDIPSLQFDFIPISDIEQKQANDMIDILAIVKSCGDLQMLVSRNTGRDMKKRNVTLVDESNITVSLALWGTQAEEFNRSDNPVLAIKGARIGEFNGGKNLSTLSSTVMQIDPDIPAAHKIRGWFNTLGHNEETKSLSRTFENMTDSTGSLITFAEAKANNLGEKGVDVYTVKAVINFLRSENALYKSCPSENCKKKVIDQANGMFRCEKCNKEYPNFMYRLLGSISLADWTGNLWVTTFNDEAEKILDATAAELGELKDNDNDVFLEKFNNATFKSFIFKIRAKMETFNEENRLRTTCIGIIPIDYRAYNKHLIAKIKELTGIDNV</sequence>
<dbReference type="InterPro" id="IPR031657">
    <property type="entry name" value="REPA_OB_2"/>
</dbReference>
<dbReference type="FunFam" id="2.40.50.140:FF:000064">
    <property type="entry name" value="Replication protein A subunit"/>
    <property type="match status" value="1"/>
</dbReference>
<dbReference type="CDD" id="cd04477">
    <property type="entry name" value="RPA1N"/>
    <property type="match status" value="1"/>
</dbReference>
<protein>
    <recommendedName>
        <fullName evidence="11">Replication protein A subunit</fullName>
    </recommendedName>
</protein>
<evidence type="ECO:0000256" key="4">
    <source>
        <dbReference type="ARBA" id="ARBA00022723"/>
    </source>
</evidence>
<evidence type="ECO:0000259" key="16">
    <source>
        <dbReference type="Pfam" id="PF16900"/>
    </source>
</evidence>
<evidence type="ECO:0000256" key="10">
    <source>
        <dbReference type="ARBA" id="ARBA00062035"/>
    </source>
</evidence>
<keyword evidence="4 11" id="KW-0479">Metal-binding</keyword>
<dbReference type="Proteomes" id="UP000053105">
    <property type="component" value="Unassembled WGS sequence"/>
</dbReference>
<name>A0A0N0U3V3_9HYME</name>
<dbReference type="GO" id="GO:0006310">
    <property type="term" value="P:DNA recombination"/>
    <property type="evidence" value="ECO:0007669"/>
    <property type="project" value="InterPro"/>
</dbReference>
<dbReference type="InterPro" id="IPR007199">
    <property type="entry name" value="Rep_factor-A_N"/>
</dbReference>
<reference evidence="17 18" key="1">
    <citation type="submission" date="2015-07" db="EMBL/GenBank/DDBJ databases">
        <title>The genome of Melipona quadrifasciata.</title>
        <authorList>
            <person name="Pan H."/>
            <person name="Kapheim K."/>
        </authorList>
    </citation>
    <scope>NUCLEOTIDE SEQUENCE [LARGE SCALE GENOMIC DNA]</scope>
    <source>
        <strain evidence="17">0111107301</strain>
        <tissue evidence="17">Whole body</tissue>
    </source>
</reference>
<dbReference type="InterPro" id="IPR012340">
    <property type="entry name" value="NA-bd_OB-fold"/>
</dbReference>
<dbReference type="InterPro" id="IPR047192">
    <property type="entry name" value="Euk_RPA1_DBD_C"/>
</dbReference>
<dbReference type="NCBIfam" id="TIGR00617">
    <property type="entry name" value="rpa1"/>
    <property type="match status" value="1"/>
</dbReference>
<dbReference type="SUPFAM" id="SSF50249">
    <property type="entry name" value="Nucleic acid-binding proteins"/>
    <property type="match status" value="4"/>
</dbReference>
<evidence type="ECO:0000256" key="3">
    <source>
        <dbReference type="ARBA" id="ARBA00022705"/>
    </source>
</evidence>
<evidence type="ECO:0000313" key="18">
    <source>
        <dbReference type="Proteomes" id="UP000053105"/>
    </source>
</evidence>
<dbReference type="PANTHER" id="PTHR47165">
    <property type="entry name" value="OS03G0429900 PROTEIN"/>
    <property type="match status" value="1"/>
</dbReference>
<dbReference type="GO" id="GO:0006281">
    <property type="term" value="P:DNA repair"/>
    <property type="evidence" value="ECO:0007669"/>
    <property type="project" value="InterPro"/>
</dbReference>
<evidence type="ECO:0000256" key="12">
    <source>
        <dbReference type="SAM" id="MobiDB-lite"/>
    </source>
</evidence>
<dbReference type="CDD" id="cd04474">
    <property type="entry name" value="RPA1_DBD_A"/>
    <property type="match status" value="1"/>
</dbReference>
<dbReference type="AlphaFoldDB" id="A0A0N0U3V3"/>
<dbReference type="CDD" id="cd04475">
    <property type="entry name" value="RPA1_DBD_B"/>
    <property type="match status" value="1"/>
</dbReference>
<dbReference type="FunFam" id="2.40.50.140:FF:000041">
    <property type="entry name" value="Replication protein A subunit"/>
    <property type="match status" value="1"/>
</dbReference>
<evidence type="ECO:0000256" key="8">
    <source>
        <dbReference type="ARBA" id="ARBA00023242"/>
    </source>
</evidence>
<feature type="domain" description="Replication protein A OB" evidence="16">
    <location>
        <begin position="271"/>
        <end position="369"/>
    </location>
</feature>
<dbReference type="GO" id="GO:0003677">
    <property type="term" value="F:DNA binding"/>
    <property type="evidence" value="ECO:0007669"/>
    <property type="project" value="UniProtKB-KW"/>
</dbReference>
<feature type="region of interest" description="Disordered" evidence="12">
    <location>
        <begin position="96"/>
        <end position="123"/>
    </location>
</feature>
<dbReference type="Pfam" id="PF04057">
    <property type="entry name" value="Rep-A_N"/>
    <property type="match status" value="1"/>
</dbReference>
<feature type="domain" description="Replication factor A C-terminal" evidence="15">
    <location>
        <begin position="427"/>
        <end position="571"/>
    </location>
</feature>
<dbReference type="InterPro" id="IPR004365">
    <property type="entry name" value="NA-bd_OB_tRNA"/>
</dbReference>
<feature type="domain" description="OB" evidence="13">
    <location>
        <begin position="162"/>
        <end position="243"/>
    </location>
</feature>
<dbReference type="FunFam" id="2.40.50.140:FF:000117">
    <property type="entry name" value="Replication protein A subunit"/>
    <property type="match status" value="1"/>
</dbReference>
<evidence type="ECO:0000256" key="1">
    <source>
        <dbReference type="ARBA" id="ARBA00004123"/>
    </source>
</evidence>
<proteinExistence type="inferred from homology"/>
<keyword evidence="5 11" id="KW-0863">Zinc-finger</keyword>
<keyword evidence="7 11" id="KW-0238">DNA-binding</keyword>
<dbReference type="CDD" id="cd04476">
    <property type="entry name" value="RPA1_DBD_C"/>
    <property type="match status" value="1"/>
</dbReference>
<dbReference type="Pfam" id="PF08646">
    <property type="entry name" value="Rep_fac-A_C"/>
    <property type="match status" value="1"/>
</dbReference>
<evidence type="ECO:0000256" key="6">
    <source>
        <dbReference type="ARBA" id="ARBA00022833"/>
    </source>
</evidence>
<dbReference type="Pfam" id="PF16900">
    <property type="entry name" value="REPA_OB_2"/>
    <property type="match status" value="1"/>
</dbReference>
<gene>
    <name evidence="17" type="ORF">WN51_04805</name>
</gene>
<evidence type="ECO:0000259" key="13">
    <source>
        <dbReference type="Pfam" id="PF01336"/>
    </source>
</evidence>
<organism evidence="17 18">
    <name type="scientific">Melipona quadrifasciata</name>
    <dbReference type="NCBI Taxonomy" id="166423"/>
    <lineage>
        <taxon>Eukaryota</taxon>
        <taxon>Metazoa</taxon>
        <taxon>Ecdysozoa</taxon>
        <taxon>Arthropoda</taxon>
        <taxon>Hexapoda</taxon>
        <taxon>Insecta</taxon>
        <taxon>Pterygota</taxon>
        <taxon>Neoptera</taxon>
        <taxon>Endopterygota</taxon>
        <taxon>Hymenoptera</taxon>
        <taxon>Apocrita</taxon>
        <taxon>Aculeata</taxon>
        <taxon>Apoidea</taxon>
        <taxon>Anthophila</taxon>
        <taxon>Apidae</taxon>
        <taxon>Melipona</taxon>
    </lineage>
</organism>
<evidence type="ECO:0000256" key="9">
    <source>
        <dbReference type="ARBA" id="ARBA00058595"/>
    </source>
</evidence>
<evidence type="ECO:0000256" key="7">
    <source>
        <dbReference type="ARBA" id="ARBA00023125"/>
    </source>
</evidence>
<dbReference type="OrthoDB" id="1751331at2759"/>
<comment type="function">
    <text evidence="9 11">As part of the heterotrimeric replication protein A complex (RPA/RP-A), binds and stabilizes single-stranded DNA intermediates, that form during DNA replication or upon DNA stress. It prevents their reannealing and in parallel, recruits and activates different proteins and complexes involved in DNA metabolism. Thereby, it plays an essential role both in DNA replication and the cellular response to DNA damage.</text>
</comment>
<dbReference type="GO" id="GO:0008270">
    <property type="term" value="F:zinc ion binding"/>
    <property type="evidence" value="ECO:0007669"/>
    <property type="project" value="UniProtKB-KW"/>
</dbReference>
<evidence type="ECO:0000259" key="15">
    <source>
        <dbReference type="Pfam" id="PF08646"/>
    </source>
</evidence>
<keyword evidence="3 11" id="KW-0235">DNA replication</keyword>
<comment type="subunit">
    <text evidence="10 11">Component of the heterotrimeric canonical replication protein A complex (RPA).</text>
</comment>
<feature type="domain" description="Replication factor-A protein 1 N-terminal" evidence="14">
    <location>
        <begin position="7"/>
        <end position="89"/>
    </location>
</feature>
<keyword evidence="8 11" id="KW-0539">Nucleus</keyword>
<dbReference type="PANTHER" id="PTHR47165:SF4">
    <property type="entry name" value="OS03G0429900 PROTEIN"/>
    <property type="match status" value="1"/>
</dbReference>
<evidence type="ECO:0000256" key="11">
    <source>
        <dbReference type="RuleBase" id="RU364130"/>
    </source>
</evidence>
<keyword evidence="6 11" id="KW-0862">Zinc</keyword>
<dbReference type="InterPro" id="IPR013955">
    <property type="entry name" value="Rep_factor-A_C"/>
</dbReference>
<evidence type="ECO:0000313" key="17">
    <source>
        <dbReference type="EMBL" id="KOX70402.1"/>
    </source>
</evidence>
<dbReference type="GO" id="GO:0006260">
    <property type="term" value="P:DNA replication"/>
    <property type="evidence" value="ECO:0007669"/>
    <property type="project" value="UniProtKB-KW"/>
</dbReference>
<keyword evidence="18" id="KW-1185">Reference proteome</keyword>
<dbReference type="InterPro" id="IPR004591">
    <property type="entry name" value="Rfa1"/>
</dbReference>
<dbReference type="GO" id="GO:0005634">
    <property type="term" value="C:nucleus"/>
    <property type="evidence" value="ECO:0007669"/>
    <property type="project" value="UniProtKB-SubCell"/>
</dbReference>
<comment type="subcellular location">
    <subcellularLocation>
        <location evidence="1 11">Nucleus</location>
    </subcellularLocation>
</comment>
<evidence type="ECO:0000256" key="5">
    <source>
        <dbReference type="ARBA" id="ARBA00022771"/>
    </source>
</evidence>
<evidence type="ECO:0000256" key="2">
    <source>
        <dbReference type="ARBA" id="ARBA00005690"/>
    </source>
</evidence>
<dbReference type="Gene3D" id="2.40.50.140">
    <property type="entry name" value="Nucleic acid-binding proteins"/>
    <property type="match status" value="4"/>
</dbReference>
<dbReference type="Pfam" id="PF01336">
    <property type="entry name" value="tRNA_anti-codon"/>
    <property type="match status" value="1"/>
</dbReference>
<evidence type="ECO:0000259" key="14">
    <source>
        <dbReference type="Pfam" id="PF04057"/>
    </source>
</evidence>
<dbReference type="EMBL" id="KQ435863">
    <property type="protein sequence ID" value="KOX70402.1"/>
    <property type="molecule type" value="Genomic_DNA"/>
</dbReference>
<dbReference type="FunFam" id="2.40.50.140:FF:000090">
    <property type="entry name" value="Replication protein A subunit"/>
    <property type="match status" value="1"/>
</dbReference>
<accession>A0A0N0U3V3</accession>
<dbReference type="STRING" id="166423.A0A0N0U3V3"/>